<dbReference type="InterPro" id="IPR011990">
    <property type="entry name" value="TPR-like_helical_dom_sf"/>
</dbReference>
<name>A0AA89B8X4_9ASTE</name>
<dbReference type="Gene3D" id="1.25.40.10">
    <property type="entry name" value="Tetratricopeptide repeat domain"/>
    <property type="match status" value="4"/>
</dbReference>
<feature type="repeat" description="PPR" evidence="3">
    <location>
        <begin position="343"/>
        <end position="378"/>
    </location>
</feature>
<keyword evidence="1" id="KW-0677">Repeat</keyword>
<evidence type="ECO:0000256" key="2">
    <source>
        <dbReference type="ARBA" id="ARBA00061659"/>
    </source>
</evidence>
<keyword evidence="5" id="KW-1185">Reference proteome</keyword>
<protein>
    <recommendedName>
        <fullName evidence="6">Chlororespiratory reduction 4</fullName>
    </recommendedName>
</protein>
<dbReference type="InterPro" id="IPR002885">
    <property type="entry name" value="PPR_rpt"/>
</dbReference>
<comment type="similarity">
    <text evidence="2">Belongs to the PPR family. PCMP-E subfamily.</text>
</comment>
<dbReference type="GO" id="GO:0016556">
    <property type="term" value="P:mRNA modification"/>
    <property type="evidence" value="ECO:0007669"/>
    <property type="project" value="UniProtKB-ARBA"/>
</dbReference>
<feature type="repeat" description="PPR" evidence="3">
    <location>
        <begin position="174"/>
        <end position="208"/>
    </location>
</feature>
<dbReference type="FunFam" id="1.25.40.10:FF:000348">
    <property type="entry name" value="Pentatricopeptide repeat-containing protein chloroplastic"/>
    <property type="match status" value="1"/>
</dbReference>
<dbReference type="AlphaFoldDB" id="A0AA89B8X4"/>
<dbReference type="InterPro" id="IPR046848">
    <property type="entry name" value="E_motif"/>
</dbReference>
<dbReference type="GO" id="GO:0005737">
    <property type="term" value="C:cytoplasm"/>
    <property type="evidence" value="ECO:0007669"/>
    <property type="project" value="UniProtKB-ARBA"/>
</dbReference>
<dbReference type="SUPFAM" id="SSF48452">
    <property type="entry name" value="TPR-like"/>
    <property type="match status" value="1"/>
</dbReference>
<dbReference type="Pfam" id="PF12854">
    <property type="entry name" value="PPR_1"/>
    <property type="match status" value="1"/>
</dbReference>
<dbReference type="PROSITE" id="PS51375">
    <property type="entry name" value="PPR"/>
    <property type="match status" value="5"/>
</dbReference>
<dbReference type="Pfam" id="PF01535">
    <property type="entry name" value="PPR"/>
    <property type="match status" value="3"/>
</dbReference>
<sequence>MLSRPLMKEKLASIGHLLFKHGTHPKLVTQIHAHAIALGHCKNQHLTSQLLNAYAKLHKPIEAQKVFSQIPNPDIISYTCLISLYLFIDHPTRAFSVFAELSACHRPDGFSVVGALSGCSRAKNLTGGRIVHGMVFRFELGSEPIVGNALVDMYGRNGRMGLAQAVFDGMVVKDVASWTSLLNGFVKCDDIDSARRVFDEMPHRNVISWTSMIVGYRGKKTPLRALELFWEMRAEGKEHPTSITIVAVLASCADIGALDFGRLIHGCISKSVRLHLDVSVNNALMDVYCKSGMLDLAKTIFGEMPRKDLFSWTTVISGLALHGEGRYALEVFDDMLESGVVPNEITFVSVLSACAHAGLIIEGLRLFNRLISCYGLKPTIEHYGCMVDLLCRAGHLEEALELIERMSINPDAVIWRSFLSGCLGKRNWRLAEMAGKKVLDLEPDDDGVYILLWYVFSFANKWDDALRTRKMMRDQKIKKKPGCSWIEVHGIVHEFLAEDTVDHVSADIYPILKSMIRQSNLDMDLLNV</sequence>
<dbReference type="InterPro" id="IPR046960">
    <property type="entry name" value="PPR_At4g14850-like_plant"/>
</dbReference>
<dbReference type="FunFam" id="1.25.40.10:FF:000277">
    <property type="entry name" value="Pentatricopeptide repeat-containing protein, mitochondrial"/>
    <property type="match status" value="1"/>
</dbReference>
<comment type="caution">
    <text evidence="4">The sequence shown here is derived from an EMBL/GenBank/DDBJ whole genome shotgun (WGS) entry which is preliminary data.</text>
</comment>
<organism evidence="4 5">
    <name type="scientific">Escallonia herrerae</name>
    <dbReference type="NCBI Taxonomy" id="1293975"/>
    <lineage>
        <taxon>Eukaryota</taxon>
        <taxon>Viridiplantae</taxon>
        <taxon>Streptophyta</taxon>
        <taxon>Embryophyta</taxon>
        <taxon>Tracheophyta</taxon>
        <taxon>Spermatophyta</taxon>
        <taxon>Magnoliopsida</taxon>
        <taxon>eudicotyledons</taxon>
        <taxon>Gunneridae</taxon>
        <taxon>Pentapetalae</taxon>
        <taxon>asterids</taxon>
        <taxon>campanulids</taxon>
        <taxon>Escalloniales</taxon>
        <taxon>Escalloniaceae</taxon>
        <taxon>Escallonia</taxon>
    </lineage>
</organism>
<dbReference type="GO" id="GO:0003723">
    <property type="term" value="F:RNA binding"/>
    <property type="evidence" value="ECO:0007669"/>
    <property type="project" value="InterPro"/>
</dbReference>
<accession>A0AA89B8X4</accession>
<reference evidence="4" key="1">
    <citation type="submission" date="2022-12" db="EMBL/GenBank/DDBJ databases">
        <title>Draft genome assemblies for two species of Escallonia (Escalloniales).</title>
        <authorList>
            <person name="Chanderbali A."/>
            <person name="Dervinis C."/>
            <person name="Anghel I."/>
            <person name="Soltis D."/>
            <person name="Soltis P."/>
            <person name="Zapata F."/>
        </authorList>
    </citation>
    <scope>NUCLEOTIDE SEQUENCE</scope>
    <source>
        <strain evidence="4">UCBG64.0493</strain>
        <tissue evidence="4">Leaf</tissue>
    </source>
</reference>
<feature type="repeat" description="PPR" evidence="3">
    <location>
        <begin position="379"/>
        <end position="409"/>
    </location>
</feature>
<evidence type="ECO:0000313" key="5">
    <source>
        <dbReference type="Proteomes" id="UP001188597"/>
    </source>
</evidence>
<evidence type="ECO:0000313" key="4">
    <source>
        <dbReference type="EMBL" id="KAK3032775.1"/>
    </source>
</evidence>
<feature type="repeat" description="PPR" evidence="3">
    <location>
        <begin position="277"/>
        <end position="307"/>
    </location>
</feature>
<feature type="repeat" description="PPR" evidence="3">
    <location>
        <begin position="308"/>
        <end position="342"/>
    </location>
</feature>
<dbReference type="NCBIfam" id="TIGR00756">
    <property type="entry name" value="PPR"/>
    <property type="match status" value="4"/>
</dbReference>
<dbReference type="PANTHER" id="PTHR47926">
    <property type="entry name" value="PENTATRICOPEPTIDE REPEAT-CONTAINING PROTEIN"/>
    <property type="match status" value="1"/>
</dbReference>
<dbReference type="Proteomes" id="UP001188597">
    <property type="component" value="Unassembled WGS sequence"/>
</dbReference>
<gene>
    <name evidence="4" type="ORF">RJ639_035720</name>
</gene>
<dbReference type="Pfam" id="PF20431">
    <property type="entry name" value="E_motif"/>
    <property type="match status" value="1"/>
</dbReference>
<dbReference type="EMBL" id="JAVXUP010000256">
    <property type="protein sequence ID" value="KAK3032775.1"/>
    <property type="molecule type" value="Genomic_DNA"/>
</dbReference>
<evidence type="ECO:0008006" key="6">
    <source>
        <dbReference type="Google" id="ProtNLM"/>
    </source>
</evidence>
<dbReference type="PANTHER" id="PTHR47926:SF497">
    <property type="entry name" value="TETRATRICOPEPTIDE-LIKE HELICAL DOMAIN SUPERFAMILY"/>
    <property type="match status" value="1"/>
</dbReference>
<evidence type="ECO:0000256" key="1">
    <source>
        <dbReference type="ARBA" id="ARBA00022737"/>
    </source>
</evidence>
<evidence type="ECO:0000256" key="3">
    <source>
        <dbReference type="PROSITE-ProRule" id="PRU00708"/>
    </source>
</evidence>
<proteinExistence type="inferred from homology"/>
<dbReference type="Pfam" id="PF13041">
    <property type="entry name" value="PPR_2"/>
    <property type="match status" value="1"/>
</dbReference>